<evidence type="ECO:0000256" key="2">
    <source>
        <dbReference type="SAM" id="SignalP"/>
    </source>
</evidence>
<evidence type="ECO:0008006" key="5">
    <source>
        <dbReference type="Google" id="ProtNLM"/>
    </source>
</evidence>
<gene>
    <name evidence="3" type="ORF">CI15_33670</name>
</gene>
<accession>A0A149PCP9</accession>
<dbReference type="AlphaFoldDB" id="A0A149PCP9"/>
<organism evidence="3 4">
    <name type="scientific">Paraburkholderia monticola</name>
    <dbReference type="NCBI Taxonomy" id="1399968"/>
    <lineage>
        <taxon>Bacteria</taxon>
        <taxon>Pseudomonadati</taxon>
        <taxon>Pseudomonadota</taxon>
        <taxon>Betaproteobacteria</taxon>
        <taxon>Burkholderiales</taxon>
        <taxon>Burkholderiaceae</taxon>
        <taxon>Paraburkholderia</taxon>
    </lineage>
</organism>
<evidence type="ECO:0000313" key="3">
    <source>
        <dbReference type="EMBL" id="KXU82799.1"/>
    </source>
</evidence>
<feature type="signal peptide" evidence="2">
    <location>
        <begin position="1"/>
        <end position="23"/>
    </location>
</feature>
<dbReference type="OrthoDB" id="9012717at2"/>
<dbReference type="EMBL" id="LRBG01000039">
    <property type="protein sequence ID" value="KXU82799.1"/>
    <property type="molecule type" value="Genomic_DNA"/>
</dbReference>
<feature type="region of interest" description="Disordered" evidence="1">
    <location>
        <begin position="67"/>
        <end position="91"/>
    </location>
</feature>
<proteinExistence type="predicted"/>
<feature type="chain" id="PRO_5007551028" description="DUF4148 domain-containing protein" evidence="2">
    <location>
        <begin position="24"/>
        <end position="103"/>
    </location>
</feature>
<dbReference type="RefSeq" id="WP_062137637.1">
    <property type="nucleotide sequence ID" value="NZ_LRBG01000039.1"/>
</dbReference>
<keyword evidence="2" id="KW-0732">Signal</keyword>
<keyword evidence="4" id="KW-1185">Reference proteome</keyword>
<sequence>MRVRILMIAATAVLFLAPRTATAAELGGQADPGMSGRAVMQQNANESAQATTDMSFGQSWDARDQGVRNASYGGVPAGESQAGGRRSSQSCSFGTECKVYFGQ</sequence>
<protein>
    <recommendedName>
        <fullName evidence="5">DUF4148 domain-containing protein</fullName>
    </recommendedName>
</protein>
<evidence type="ECO:0000313" key="4">
    <source>
        <dbReference type="Proteomes" id="UP000075613"/>
    </source>
</evidence>
<dbReference type="Proteomes" id="UP000075613">
    <property type="component" value="Unassembled WGS sequence"/>
</dbReference>
<evidence type="ECO:0000256" key="1">
    <source>
        <dbReference type="SAM" id="MobiDB-lite"/>
    </source>
</evidence>
<comment type="caution">
    <text evidence="3">The sequence shown here is derived from an EMBL/GenBank/DDBJ whole genome shotgun (WGS) entry which is preliminary data.</text>
</comment>
<reference evidence="3 4" key="1">
    <citation type="journal article" date="2015" name="Int. J. Syst. Evol. Microbiol.">
        <title>Burkholderia monticola sp. nov., isolated from mountain soil.</title>
        <authorList>
            <person name="Baek I."/>
            <person name="Seo B."/>
            <person name="Lee I."/>
            <person name="Yi H."/>
            <person name="Chun J."/>
        </authorList>
    </citation>
    <scope>NUCLEOTIDE SEQUENCE [LARGE SCALE GENOMIC DNA]</scope>
    <source>
        <strain evidence="3 4">JC2948</strain>
    </source>
</reference>
<name>A0A149PCP9_9BURK</name>